<protein>
    <submittedName>
        <fullName evidence="2">Uncharacterized protein</fullName>
    </submittedName>
</protein>
<accession>A0A6C0D0N3</accession>
<keyword evidence="1" id="KW-0812">Transmembrane</keyword>
<keyword evidence="1" id="KW-0472">Membrane</keyword>
<keyword evidence="1" id="KW-1133">Transmembrane helix</keyword>
<evidence type="ECO:0000313" key="2">
    <source>
        <dbReference type="EMBL" id="QHT10328.1"/>
    </source>
</evidence>
<proteinExistence type="predicted"/>
<organism evidence="2">
    <name type="scientific">viral metagenome</name>
    <dbReference type="NCBI Taxonomy" id="1070528"/>
    <lineage>
        <taxon>unclassified sequences</taxon>
        <taxon>metagenomes</taxon>
        <taxon>organismal metagenomes</taxon>
    </lineage>
</organism>
<sequence length="125" mass="14165">MARKIRMSNTSRSTSGFDLTNMCTPATIYFVLSLIGLIMVGLNNLNNHDKVCIGDYNCYVGNNTTVFILNAIYILFWTFILDLMCKGGYSSLSWFVLLLPFIILFILFAVLMVKDESLTQRQLKG</sequence>
<feature type="transmembrane region" description="Helical" evidence="1">
    <location>
        <begin position="58"/>
        <end position="80"/>
    </location>
</feature>
<dbReference type="AlphaFoldDB" id="A0A6C0D0N3"/>
<feature type="transmembrane region" description="Helical" evidence="1">
    <location>
        <begin position="26"/>
        <end position="46"/>
    </location>
</feature>
<feature type="transmembrane region" description="Helical" evidence="1">
    <location>
        <begin position="92"/>
        <end position="113"/>
    </location>
</feature>
<dbReference type="EMBL" id="MN739520">
    <property type="protein sequence ID" value="QHT10328.1"/>
    <property type="molecule type" value="Genomic_DNA"/>
</dbReference>
<evidence type="ECO:0000256" key="1">
    <source>
        <dbReference type="SAM" id="Phobius"/>
    </source>
</evidence>
<reference evidence="2" key="1">
    <citation type="journal article" date="2020" name="Nature">
        <title>Giant virus diversity and host interactions through global metagenomics.</title>
        <authorList>
            <person name="Schulz F."/>
            <person name="Roux S."/>
            <person name="Paez-Espino D."/>
            <person name="Jungbluth S."/>
            <person name="Walsh D.A."/>
            <person name="Denef V.J."/>
            <person name="McMahon K.D."/>
            <person name="Konstantinidis K.T."/>
            <person name="Eloe-Fadrosh E.A."/>
            <person name="Kyrpides N.C."/>
            <person name="Woyke T."/>
        </authorList>
    </citation>
    <scope>NUCLEOTIDE SEQUENCE</scope>
    <source>
        <strain evidence="2">GVMAG-M-3300023174-107</strain>
    </source>
</reference>
<name>A0A6C0D0N3_9ZZZZ</name>